<dbReference type="Proteomes" id="UP000242765">
    <property type="component" value="Unassembled WGS sequence"/>
</dbReference>
<accession>A0A1Y3CNT2</accession>
<dbReference type="EMBL" id="NEGB01000002">
    <property type="protein sequence ID" value="OTG66801.1"/>
    <property type="molecule type" value="Genomic_DNA"/>
</dbReference>
<reference evidence="1 2" key="1">
    <citation type="submission" date="2017-04" db="EMBL/GenBank/DDBJ databases">
        <title>High diversity of culturable Acinetobacter species in natural soil and water ecosystems.</title>
        <authorList>
            <person name="Nemec A."/>
            <person name="Radolfova-Krizova L."/>
        </authorList>
    </citation>
    <scope>NUCLEOTIDE SEQUENCE [LARGE SCALE GENOMIC DNA]</scope>
    <source>
        <strain evidence="1 2">ANC 4999</strain>
    </source>
</reference>
<evidence type="ECO:0000313" key="1">
    <source>
        <dbReference type="EMBL" id="OTG66801.1"/>
    </source>
</evidence>
<dbReference type="OrthoDB" id="6685475at2"/>
<proteinExistence type="predicted"/>
<gene>
    <name evidence="1" type="ORF">B9T28_05340</name>
</gene>
<keyword evidence="2" id="KW-1185">Reference proteome</keyword>
<organism evidence="1 2">
    <name type="scientific">Acinetobacter silvestris</name>
    <dbReference type="NCBI Taxonomy" id="1977882"/>
    <lineage>
        <taxon>Bacteria</taxon>
        <taxon>Pseudomonadati</taxon>
        <taxon>Pseudomonadota</taxon>
        <taxon>Gammaproteobacteria</taxon>
        <taxon>Moraxellales</taxon>
        <taxon>Moraxellaceae</taxon>
        <taxon>Acinetobacter</taxon>
    </lineage>
</organism>
<sequence>MNTNIKELLKKNFPTFQLSSNRSLFECAFYDAHYRYFNQIDDDYLSAIETSAEGLILEYGFNWPEFYIQAGLEAARSRSRPHEGIKTWKDVSYEYLYYFGEDCSYLSSEGFKFFFPAAVYHFLTTDQNKAYMDRFIFRFESQWEKDNHVFNDAQKKFISEFVKEHYKGDFSWIPTL</sequence>
<dbReference type="AlphaFoldDB" id="A0A1Y3CNT2"/>
<evidence type="ECO:0000313" key="2">
    <source>
        <dbReference type="Proteomes" id="UP000242765"/>
    </source>
</evidence>
<comment type="caution">
    <text evidence="1">The sequence shown here is derived from an EMBL/GenBank/DDBJ whole genome shotgun (WGS) entry which is preliminary data.</text>
</comment>
<name>A0A1Y3CNT2_9GAMM</name>
<protein>
    <submittedName>
        <fullName evidence="1">Uncharacterized protein</fullName>
    </submittedName>
</protein>